<evidence type="ECO:0000256" key="1">
    <source>
        <dbReference type="SAM" id="MobiDB-lite"/>
    </source>
</evidence>
<accession>A0AAX6HSL9</accession>
<reference evidence="2" key="2">
    <citation type="submission" date="2023-04" db="EMBL/GenBank/DDBJ databases">
        <authorList>
            <person name="Bruccoleri R.E."/>
            <person name="Oakeley E.J."/>
            <person name="Faust A.-M."/>
            <person name="Dessus-Babus S."/>
            <person name="Altorfer M."/>
            <person name="Burckhardt D."/>
            <person name="Oertli M."/>
            <person name="Naumann U."/>
            <person name="Petersen F."/>
            <person name="Wong J."/>
        </authorList>
    </citation>
    <scope>NUCLEOTIDE SEQUENCE</scope>
    <source>
        <strain evidence="2">GSM-AAB239-AS_SAM_17_03QT</strain>
        <tissue evidence="2">Leaf</tissue>
    </source>
</reference>
<feature type="region of interest" description="Disordered" evidence="1">
    <location>
        <begin position="1"/>
        <end position="39"/>
    </location>
</feature>
<evidence type="ECO:0000313" key="2">
    <source>
        <dbReference type="EMBL" id="KAJ6844049.1"/>
    </source>
</evidence>
<reference evidence="2" key="1">
    <citation type="journal article" date="2023" name="GigaByte">
        <title>Genome assembly of the bearded iris, Iris pallida Lam.</title>
        <authorList>
            <person name="Bruccoleri R.E."/>
            <person name="Oakeley E.J."/>
            <person name="Faust A.M.E."/>
            <person name="Altorfer M."/>
            <person name="Dessus-Babus S."/>
            <person name="Burckhardt D."/>
            <person name="Oertli M."/>
            <person name="Naumann U."/>
            <person name="Petersen F."/>
            <person name="Wong J."/>
        </authorList>
    </citation>
    <scope>NUCLEOTIDE SEQUENCE</scope>
    <source>
        <strain evidence="2">GSM-AAB239-AS_SAM_17_03QT</strain>
    </source>
</reference>
<dbReference type="AlphaFoldDB" id="A0AAX6HSL9"/>
<comment type="caution">
    <text evidence="2">The sequence shown here is derived from an EMBL/GenBank/DDBJ whole genome shotgun (WGS) entry which is preliminary data.</text>
</comment>
<gene>
    <name evidence="2" type="ORF">M6B38_294645</name>
</gene>
<proteinExistence type="predicted"/>
<evidence type="ECO:0000313" key="3">
    <source>
        <dbReference type="Proteomes" id="UP001140949"/>
    </source>
</evidence>
<organism evidence="2 3">
    <name type="scientific">Iris pallida</name>
    <name type="common">Sweet iris</name>
    <dbReference type="NCBI Taxonomy" id="29817"/>
    <lineage>
        <taxon>Eukaryota</taxon>
        <taxon>Viridiplantae</taxon>
        <taxon>Streptophyta</taxon>
        <taxon>Embryophyta</taxon>
        <taxon>Tracheophyta</taxon>
        <taxon>Spermatophyta</taxon>
        <taxon>Magnoliopsida</taxon>
        <taxon>Liliopsida</taxon>
        <taxon>Asparagales</taxon>
        <taxon>Iridaceae</taxon>
        <taxon>Iridoideae</taxon>
        <taxon>Irideae</taxon>
        <taxon>Iris</taxon>
    </lineage>
</organism>
<keyword evidence="3" id="KW-1185">Reference proteome</keyword>
<keyword evidence="2" id="KW-0675">Receptor</keyword>
<protein>
    <submittedName>
        <fullName evidence="2">Leucine-rich repeat receptor-like protein CLAVATA2</fullName>
    </submittedName>
</protein>
<sequence length="122" mass="13466">MIRSREPISSAPHLQSSRVAPGDPPRTTELGEQRRPQCPDIPPCLADFVVAILLLVEHRSLERWRPSLYTGHMEIGLAVASLSLGDSGVLADKNLEIDSSCINFINCKILYFSLIINVVTNL</sequence>
<name>A0AAX6HSL9_IRIPA</name>
<dbReference type="Proteomes" id="UP001140949">
    <property type="component" value="Unassembled WGS sequence"/>
</dbReference>
<dbReference type="EMBL" id="JANAVB010006795">
    <property type="protein sequence ID" value="KAJ6844049.1"/>
    <property type="molecule type" value="Genomic_DNA"/>
</dbReference>